<evidence type="ECO:0000313" key="5">
    <source>
        <dbReference type="EMBL" id="OBZ67364.1"/>
    </source>
</evidence>
<dbReference type="EMBL" id="LUGG01000024">
    <property type="protein sequence ID" value="OBZ67364.1"/>
    <property type="molecule type" value="Genomic_DNA"/>
</dbReference>
<keyword evidence="6" id="KW-1185">Reference proteome</keyword>
<dbReference type="PANTHER" id="PTHR33365:SF11">
    <property type="entry name" value="TAT PATHWAY SIGNAL SEQUENCE"/>
    <property type="match status" value="1"/>
</dbReference>
<keyword evidence="4" id="KW-0472">Membrane</keyword>
<sequence>MQWKGSATLTAAVRRARQRVPYCFLSLIVRKNWISTMTSSGMLFPCILIFSLLTALNISVTWYNVKLLQQLLPIGREYTYLGDDYPSQLPLKLPSVGLVLESGAPHFSLYDDGEWGTLFPSDGFTDLGPNNRTFLLSMIHQMHCLDVIRVGYVVNRTGAAQHIQHCLRYMRQVVLCHADTTLEADNPVFIGGRWEHAGSGLGSVHRCKDWTMVRRYLLDHPAADIEQ</sequence>
<reference evidence="5 6" key="1">
    <citation type="submission" date="2016-03" db="EMBL/GenBank/DDBJ databases">
        <title>Whole genome sequencing of Grifola frondosa 9006-11.</title>
        <authorList>
            <person name="Min B."/>
            <person name="Park H."/>
            <person name="Kim J.-G."/>
            <person name="Cho H."/>
            <person name="Oh Y.-L."/>
            <person name="Kong W.-S."/>
            <person name="Choi I.-G."/>
        </authorList>
    </citation>
    <scope>NUCLEOTIDE SEQUENCE [LARGE SCALE GENOMIC DNA]</scope>
    <source>
        <strain evidence="5 6">9006-11</strain>
    </source>
</reference>
<name>A0A1C7LX20_GRIFR</name>
<dbReference type="STRING" id="5627.A0A1C7LX20"/>
<dbReference type="GO" id="GO:0043386">
    <property type="term" value="P:mycotoxin biosynthetic process"/>
    <property type="evidence" value="ECO:0007669"/>
    <property type="project" value="InterPro"/>
</dbReference>
<keyword evidence="4" id="KW-1133">Transmembrane helix</keyword>
<gene>
    <name evidence="5" type="ORF">A0H81_12651</name>
</gene>
<dbReference type="AlphaFoldDB" id="A0A1C7LX20"/>
<accession>A0A1C7LX20</accession>
<dbReference type="OMA" id="GGRWEHA"/>
<dbReference type="Pfam" id="PF11807">
    <property type="entry name" value="UstYa"/>
    <property type="match status" value="1"/>
</dbReference>
<evidence type="ECO:0000256" key="1">
    <source>
        <dbReference type="ARBA" id="ARBA00004685"/>
    </source>
</evidence>
<dbReference type="GO" id="GO:0016491">
    <property type="term" value="F:oxidoreductase activity"/>
    <property type="evidence" value="ECO:0007669"/>
    <property type="project" value="UniProtKB-KW"/>
</dbReference>
<comment type="pathway">
    <text evidence="1">Mycotoxin biosynthesis.</text>
</comment>
<dbReference type="Proteomes" id="UP000092993">
    <property type="component" value="Unassembled WGS sequence"/>
</dbReference>
<dbReference type="PANTHER" id="PTHR33365">
    <property type="entry name" value="YALI0B05434P"/>
    <property type="match status" value="1"/>
</dbReference>
<evidence type="ECO:0000313" key="6">
    <source>
        <dbReference type="Proteomes" id="UP000092993"/>
    </source>
</evidence>
<organism evidence="5 6">
    <name type="scientific">Grifola frondosa</name>
    <name type="common">Maitake</name>
    <name type="synonym">Polyporus frondosus</name>
    <dbReference type="NCBI Taxonomy" id="5627"/>
    <lineage>
        <taxon>Eukaryota</taxon>
        <taxon>Fungi</taxon>
        <taxon>Dikarya</taxon>
        <taxon>Basidiomycota</taxon>
        <taxon>Agaricomycotina</taxon>
        <taxon>Agaricomycetes</taxon>
        <taxon>Polyporales</taxon>
        <taxon>Grifolaceae</taxon>
        <taxon>Grifola</taxon>
    </lineage>
</organism>
<evidence type="ECO:0000256" key="3">
    <source>
        <dbReference type="ARBA" id="ARBA00035112"/>
    </source>
</evidence>
<dbReference type="InterPro" id="IPR021765">
    <property type="entry name" value="UstYa-like"/>
</dbReference>
<comment type="similarity">
    <text evidence="3">Belongs to the ustYa family.</text>
</comment>
<evidence type="ECO:0000256" key="2">
    <source>
        <dbReference type="ARBA" id="ARBA00023002"/>
    </source>
</evidence>
<evidence type="ECO:0000256" key="4">
    <source>
        <dbReference type="SAM" id="Phobius"/>
    </source>
</evidence>
<dbReference type="OrthoDB" id="3687641at2759"/>
<protein>
    <submittedName>
        <fullName evidence="5">Uncharacterized protein</fullName>
    </submittedName>
</protein>
<feature type="transmembrane region" description="Helical" evidence="4">
    <location>
        <begin position="42"/>
        <end position="63"/>
    </location>
</feature>
<comment type="caution">
    <text evidence="5">The sequence shown here is derived from an EMBL/GenBank/DDBJ whole genome shotgun (WGS) entry which is preliminary data.</text>
</comment>
<keyword evidence="2" id="KW-0560">Oxidoreductase</keyword>
<keyword evidence="4" id="KW-0812">Transmembrane</keyword>
<proteinExistence type="inferred from homology"/>